<sequence length="133" mass="14734">MPALRSLDEIVELHQAVGKVYLRYSRGPAIDAGEASRDKESGCLLPGLSTNPITPEPWWDRPPRQWVARQLCQYGHLAGREERLGWLLTGTVVGHGPDCEPLLADVTALASIEQEAMAEAERVYREAFDPGRV</sequence>
<gene>
    <name evidence="1" type="ORF">FJ693_07230</name>
</gene>
<dbReference type="Proteomes" id="UP000318693">
    <property type="component" value="Unassembled WGS sequence"/>
</dbReference>
<evidence type="ECO:0000313" key="1">
    <source>
        <dbReference type="EMBL" id="TRW45998.1"/>
    </source>
</evidence>
<proteinExistence type="predicted"/>
<organism evidence="1 2">
    <name type="scientific">Georgenia yuyongxinii</name>
    <dbReference type="NCBI Taxonomy" id="2589797"/>
    <lineage>
        <taxon>Bacteria</taxon>
        <taxon>Bacillati</taxon>
        <taxon>Actinomycetota</taxon>
        <taxon>Actinomycetes</taxon>
        <taxon>Micrococcales</taxon>
        <taxon>Bogoriellaceae</taxon>
        <taxon>Georgenia</taxon>
    </lineage>
</organism>
<comment type="caution">
    <text evidence="1">The sequence shown here is derived from an EMBL/GenBank/DDBJ whole genome shotgun (WGS) entry which is preliminary data.</text>
</comment>
<keyword evidence="2" id="KW-1185">Reference proteome</keyword>
<dbReference type="EMBL" id="VJXR01000015">
    <property type="protein sequence ID" value="TRW45998.1"/>
    <property type="molecule type" value="Genomic_DNA"/>
</dbReference>
<protein>
    <submittedName>
        <fullName evidence="1">Uncharacterized protein</fullName>
    </submittedName>
</protein>
<dbReference type="InterPro" id="IPR046080">
    <property type="entry name" value="DUF6098"/>
</dbReference>
<evidence type="ECO:0000313" key="2">
    <source>
        <dbReference type="Proteomes" id="UP000318693"/>
    </source>
</evidence>
<dbReference type="AlphaFoldDB" id="A0A552WT25"/>
<name>A0A552WT25_9MICO</name>
<dbReference type="Pfam" id="PF19593">
    <property type="entry name" value="DUF6098"/>
    <property type="match status" value="1"/>
</dbReference>
<accession>A0A552WT25</accession>
<reference evidence="1 2" key="1">
    <citation type="submission" date="2019-07" db="EMBL/GenBank/DDBJ databases">
        <title>Georgenia wutianyii sp. nov. and Georgenia *** sp. nov. isolated from plateau pika (Ochotona curzoniae) in the Qinghai-Tibet plateau of China.</title>
        <authorList>
            <person name="Tian Z."/>
        </authorList>
    </citation>
    <scope>NUCLEOTIDE SEQUENCE [LARGE SCALE GENOMIC DNA]</scope>
    <source>
        <strain evidence="1 2">Z446</strain>
    </source>
</reference>